<dbReference type="Gene3D" id="1.20.1560.10">
    <property type="entry name" value="ABC transporter type 1, transmembrane domain"/>
    <property type="match status" value="1"/>
</dbReference>
<proteinExistence type="predicted"/>
<keyword evidence="5" id="KW-0547">Nucleotide-binding</keyword>
<keyword evidence="8 10" id="KW-1133">Transmembrane helix</keyword>
<keyword evidence="9 10" id="KW-0472">Membrane</keyword>
<dbReference type="InterPro" id="IPR003593">
    <property type="entry name" value="AAA+_ATPase"/>
</dbReference>
<evidence type="ECO:0000256" key="3">
    <source>
        <dbReference type="ARBA" id="ARBA00022475"/>
    </source>
</evidence>
<evidence type="ECO:0000256" key="6">
    <source>
        <dbReference type="ARBA" id="ARBA00022801"/>
    </source>
</evidence>
<dbReference type="SMART" id="SM00382">
    <property type="entry name" value="AAA"/>
    <property type="match status" value="1"/>
</dbReference>
<dbReference type="InterPro" id="IPR017871">
    <property type="entry name" value="ABC_transporter-like_CS"/>
</dbReference>
<dbReference type="Pfam" id="PF00005">
    <property type="entry name" value="ABC_tran"/>
    <property type="match status" value="1"/>
</dbReference>
<dbReference type="Proteomes" id="UP000184420">
    <property type="component" value="Unassembled WGS sequence"/>
</dbReference>
<evidence type="ECO:0000313" key="15">
    <source>
        <dbReference type="Proteomes" id="UP000184420"/>
    </source>
</evidence>
<dbReference type="GO" id="GO:0016887">
    <property type="term" value="F:ATP hydrolysis activity"/>
    <property type="evidence" value="ECO:0007669"/>
    <property type="project" value="InterPro"/>
</dbReference>
<dbReference type="Gene3D" id="3.40.50.300">
    <property type="entry name" value="P-loop containing nucleotide triphosphate hydrolases"/>
    <property type="match status" value="1"/>
</dbReference>
<dbReference type="AlphaFoldDB" id="A0A1M7KAI4"/>
<keyword evidence="4 10" id="KW-0812">Transmembrane</keyword>
<dbReference type="SUPFAM" id="SSF52540">
    <property type="entry name" value="P-loop containing nucleoside triphosphate hydrolases"/>
    <property type="match status" value="1"/>
</dbReference>
<feature type="transmembrane region" description="Helical" evidence="10">
    <location>
        <begin position="162"/>
        <end position="183"/>
    </location>
</feature>
<evidence type="ECO:0000256" key="8">
    <source>
        <dbReference type="ARBA" id="ARBA00022989"/>
    </source>
</evidence>
<accession>A0A1M7KAI4</accession>
<feature type="domain" description="ABC transporter" evidence="11">
    <location>
        <begin position="483"/>
        <end position="719"/>
    </location>
</feature>
<dbReference type="Gene3D" id="3.90.70.10">
    <property type="entry name" value="Cysteine proteinases"/>
    <property type="match status" value="1"/>
</dbReference>
<dbReference type="GO" id="GO:0015421">
    <property type="term" value="F:ABC-type oligopeptide transporter activity"/>
    <property type="evidence" value="ECO:0007669"/>
    <property type="project" value="TreeGrafter"/>
</dbReference>
<dbReference type="GO" id="GO:0006508">
    <property type="term" value="P:proteolysis"/>
    <property type="evidence" value="ECO:0007669"/>
    <property type="project" value="InterPro"/>
</dbReference>
<dbReference type="GO" id="GO:0005524">
    <property type="term" value="F:ATP binding"/>
    <property type="evidence" value="ECO:0007669"/>
    <property type="project" value="UniProtKB-KW"/>
</dbReference>
<evidence type="ECO:0000313" key="14">
    <source>
        <dbReference type="EMBL" id="SHM62290.1"/>
    </source>
</evidence>
<evidence type="ECO:0000259" key="13">
    <source>
        <dbReference type="PROSITE" id="PS50990"/>
    </source>
</evidence>
<evidence type="ECO:0000256" key="1">
    <source>
        <dbReference type="ARBA" id="ARBA00004651"/>
    </source>
</evidence>
<dbReference type="PANTHER" id="PTHR43394:SF1">
    <property type="entry name" value="ATP-BINDING CASSETTE SUB-FAMILY B MEMBER 10, MITOCHONDRIAL"/>
    <property type="match status" value="1"/>
</dbReference>
<feature type="domain" description="ABC transmembrane type-1" evidence="12">
    <location>
        <begin position="163"/>
        <end position="444"/>
    </location>
</feature>
<dbReference type="GO" id="GO:0008233">
    <property type="term" value="F:peptidase activity"/>
    <property type="evidence" value="ECO:0007669"/>
    <property type="project" value="InterPro"/>
</dbReference>
<dbReference type="FunFam" id="3.40.50.300:FF:000299">
    <property type="entry name" value="ABC transporter ATP-binding protein/permease"/>
    <property type="match status" value="1"/>
</dbReference>
<dbReference type="InterPro" id="IPR003439">
    <property type="entry name" value="ABC_transporter-like_ATP-bd"/>
</dbReference>
<sequence length="725" mass="82425">MDCGPACLAMVASYFGKTYGLTYLREHSFLSREGVSLLGISEAAQRIGMEVLPGKLTTDMLTEENTPLPAILHWNQNHFVVLSKVQRQLFTGKLLFTIADPAHGFITLSKERFERQWLSDGEEGVALFLHPTPAFDNFDPPKENNASIRYLFNYLVPHKRPLVWMLLLLLFGSCISLTFPFLTQRLIDSGVNGKDLHFITLILLAQLSLYLGSLGMELLRNWMMMVVATKVNIQIISDFLRKLLKLPIKFFDTKLMGDFNQRIADHDRIETFLTSQSLLTFFSMITFLVFFGVLWYYHPQLLLIYLGLSAVAVGWSLYWMKQRKILDYFRFQLRSENQQSIFEIINGVTEMKLNQFEDYKRTEWEKIQHKIFKINIRSLRLNQVQLSGFEFLNQLKNILVTFMAASLVVTGHMTLGALLSVSYIIGQMNTPINQLVNFFRSLQDARLSMARLNEVQQHQEEDAGETVSVHSNGSGYTDPGLDFRLSGIDFQYEGPASPYVLKNINLHIPQGKVTAIVGASGSGKTTLMKLLLKFYEPVKGQIYLGERPLQEVTHLWLRRNSGVVLQDGFIFGDTILRNIVCGAEEIDMERLVHAMRIANINSFVEQLPLQLNTKIGAAGSGISGGQRQRILIARAVYKNPQFLFFDEATSALDAENEKVIHDNLQTFFKGKTVVIIAHRLSTVKNADQIIVLKEGQIVEFGTHQQLVARKNNYFDLVKNQLELGG</sequence>
<dbReference type="PROSITE" id="PS50893">
    <property type="entry name" value="ABC_TRANSPORTER_2"/>
    <property type="match status" value="1"/>
</dbReference>
<keyword evidence="15" id="KW-1185">Reference proteome</keyword>
<evidence type="ECO:0000259" key="12">
    <source>
        <dbReference type="PROSITE" id="PS50929"/>
    </source>
</evidence>
<reference evidence="14 15" key="1">
    <citation type="submission" date="2016-11" db="EMBL/GenBank/DDBJ databases">
        <authorList>
            <person name="Jaros S."/>
            <person name="Januszkiewicz K."/>
            <person name="Wedrychowicz H."/>
        </authorList>
    </citation>
    <scope>NUCLEOTIDE SEQUENCE [LARGE SCALE GENOMIC DNA]</scope>
    <source>
        <strain evidence="14 15">DSM 27406</strain>
    </source>
</reference>
<dbReference type="Pfam" id="PF03412">
    <property type="entry name" value="Peptidase_C39"/>
    <property type="match status" value="1"/>
</dbReference>
<dbReference type="PANTHER" id="PTHR43394">
    <property type="entry name" value="ATP-DEPENDENT PERMEASE MDL1, MITOCHONDRIAL"/>
    <property type="match status" value="1"/>
</dbReference>
<feature type="transmembrane region" description="Helical" evidence="10">
    <location>
        <begin position="303"/>
        <end position="320"/>
    </location>
</feature>
<gene>
    <name evidence="14" type="ORF">SAMN05444266_109227</name>
</gene>
<dbReference type="InterPro" id="IPR011527">
    <property type="entry name" value="ABC1_TM_dom"/>
</dbReference>
<feature type="domain" description="Peptidase C39" evidence="13">
    <location>
        <begin position="1"/>
        <end position="124"/>
    </location>
</feature>
<evidence type="ECO:0000256" key="2">
    <source>
        <dbReference type="ARBA" id="ARBA00022448"/>
    </source>
</evidence>
<dbReference type="EMBL" id="FRBL01000009">
    <property type="protein sequence ID" value="SHM62290.1"/>
    <property type="molecule type" value="Genomic_DNA"/>
</dbReference>
<comment type="subcellular location">
    <subcellularLocation>
        <location evidence="1">Cell membrane</location>
        <topology evidence="1">Multi-pass membrane protein</topology>
    </subcellularLocation>
</comment>
<dbReference type="CDD" id="cd02418">
    <property type="entry name" value="Peptidase_C39B"/>
    <property type="match status" value="1"/>
</dbReference>
<dbReference type="SUPFAM" id="SSF90123">
    <property type="entry name" value="ABC transporter transmembrane region"/>
    <property type="match status" value="1"/>
</dbReference>
<dbReference type="PROSITE" id="PS00211">
    <property type="entry name" value="ABC_TRANSPORTER_1"/>
    <property type="match status" value="1"/>
</dbReference>
<dbReference type="PROSITE" id="PS50990">
    <property type="entry name" value="PEPTIDASE_C39"/>
    <property type="match status" value="1"/>
</dbReference>
<name>A0A1M7KAI4_9BACT</name>
<keyword evidence="3" id="KW-1003">Cell membrane</keyword>
<dbReference type="InterPro" id="IPR005074">
    <property type="entry name" value="Peptidase_C39"/>
</dbReference>
<dbReference type="STRING" id="1419482.SAMN05444266_109227"/>
<evidence type="ECO:0000256" key="7">
    <source>
        <dbReference type="ARBA" id="ARBA00022840"/>
    </source>
</evidence>
<protein>
    <submittedName>
        <fullName evidence="14">ATP-binding cassette, subfamily B</fullName>
    </submittedName>
</protein>
<keyword evidence="7 14" id="KW-0067">ATP-binding</keyword>
<dbReference type="InterPro" id="IPR036640">
    <property type="entry name" value="ABC1_TM_sf"/>
</dbReference>
<dbReference type="GO" id="GO:0005886">
    <property type="term" value="C:plasma membrane"/>
    <property type="evidence" value="ECO:0007669"/>
    <property type="project" value="UniProtKB-SubCell"/>
</dbReference>
<dbReference type="PROSITE" id="PS50929">
    <property type="entry name" value="ABC_TM1F"/>
    <property type="match status" value="1"/>
</dbReference>
<evidence type="ECO:0000256" key="10">
    <source>
        <dbReference type="SAM" id="Phobius"/>
    </source>
</evidence>
<dbReference type="CDD" id="cd18571">
    <property type="entry name" value="ABC_6TM_peptidase_like"/>
    <property type="match status" value="1"/>
</dbReference>
<feature type="transmembrane region" description="Helical" evidence="10">
    <location>
        <begin position="278"/>
        <end position="297"/>
    </location>
</feature>
<organism evidence="14 15">
    <name type="scientific">Chitinophaga jiangningensis</name>
    <dbReference type="NCBI Taxonomy" id="1419482"/>
    <lineage>
        <taxon>Bacteria</taxon>
        <taxon>Pseudomonadati</taxon>
        <taxon>Bacteroidota</taxon>
        <taxon>Chitinophagia</taxon>
        <taxon>Chitinophagales</taxon>
        <taxon>Chitinophagaceae</taxon>
        <taxon>Chitinophaga</taxon>
    </lineage>
</organism>
<evidence type="ECO:0000259" key="11">
    <source>
        <dbReference type="PROSITE" id="PS50893"/>
    </source>
</evidence>
<evidence type="ECO:0000256" key="4">
    <source>
        <dbReference type="ARBA" id="ARBA00022692"/>
    </source>
</evidence>
<keyword evidence="2" id="KW-0813">Transport</keyword>
<dbReference type="InterPro" id="IPR027417">
    <property type="entry name" value="P-loop_NTPase"/>
</dbReference>
<feature type="transmembrane region" description="Helical" evidence="10">
    <location>
        <begin position="195"/>
        <end position="216"/>
    </location>
</feature>
<evidence type="ECO:0000256" key="9">
    <source>
        <dbReference type="ARBA" id="ARBA00023136"/>
    </source>
</evidence>
<feature type="transmembrane region" description="Helical" evidence="10">
    <location>
        <begin position="398"/>
        <end position="425"/>
    </location>
</feature>
<dbReference type="Pfam" id="PF00664">
    <property type="entry name" value="ABC_membrane"/>
    <property type="match status" value="1"/>
</dbReference>
<dbReference type="InterPro" id="IPR039421">
    <property type="entry name" value="Type_1_exporter"/>
</dbReference>
<keyword evidence="6" id="KW-0378">Hydrolase</keyword>
<evidence type="ECO:0000256" key="5">
    <source>
        <dbReference type="ARBA" id="ARBA00022741"/>
    </source>
</evidence>